<feature type="domain" description="DUF22" evidence="1">
    <location>
        <begin position="31"/>
        <end position="103"/>
    </location>
</feature>
<name>A0A401HPB9_9EURY</name>
<evidence type="ECO:0000313" key="2">
    <source>
        <dbReference type="EMBL" id="GBF36045.1"/>
    </source>
</evidence>
<dbReference type="RefSeq" id="WP_131006826.1">
    <property type="nucleotide sequence ID" value="NZ_BFAX01000001.1"/>
</dbReference>
<accession>A0A401HPB9</accession>
<dbReference type="AlphaFoldDB" id="A0A401HPB9"/>
<dbReference type="OrthoDB" id="69140at2157"/>
<sequence>MFKVSGIIHDIEESIKKKEGKIELEISGKRILIIADEDLDFKSGEVKTVKIEPIDIPPYAIPIIDGYEKHPIGVTVSIGEEISSPFNSERKGEYGVFIAFKDGQVKKGDVIGGVFLIYLNKE</sequence>
<dbReference type="Pfam" id="PF01629">
    <property type="entry name" value="DUF22"/>
    <property type="match status" value="1"/>
</dbReference>
<comment type="caution">
    <text evidence="2">The sequence shown here is derived from an EMBL/GenBank/DDBJ whole genome shotgun (WGS) entry which is preliminary data.</text>
</comment>
<dbReference type="EMBL" id="BFAX01000001">
    <property type="protein sequence ID" value="GBF36045.1"/>
    <property type="molecule type" value="Genomic_DNA"/>
</dbReference>
<keyword evidence="3" id="KW-1185">Reference proteome</keyword>
<protein>
    <recommendedName>
        <fullName evidence="1">DUF22 domain-containing protein</fullName>
    </recommendedName>
</protein>
<reference evidence="2 3" key="1">
    <citation type="journal article" date="2019" name="Int. J. Syst. Evol. Microbiol.">
        <title>Methanofervidicoccus abyssi gen. nov., sp. nov., a hydrogenotrophic methanogen, isolated from a hydrothermal vent chimney in the Mid-Cayman Spreading Center, the Caribbean Sea.</title>
        <authorList>
            <person name="Sakai S."/>
            <person name="Takaki Y."/>
            <person name="Miyazaki M."/>
            <person name="Ogawara M."/>
            <person name="Yanagawa K."/>
            <person name="Miyazaki J."/>
            <person name="Takai K."/>
        </authorList>
    </citation>
    <scope>NUCLEOTIDE SEQUENCE [LARGE SCALE GENOMIC DNA]</scope>
    <source>
        <strain evidence="2 3">HHB</strain>
    </source>
</reference>
<dbReference type="InterPro" id="IPR002572">
    <property type="entry name" value="DUF22"/>
</dbReference>
<evidence type="ECO:0000259" key="1">
    <source>
        <dbReference type="Pfam" id="PF01629"/>
    </source>
</evidence>
<gene>
    <name evidence="2" type="ORF">MHHB_P0270</name>
</gene>
<proteinExistence type="predicted"/>
<evidence type="ECO:0000313" key="3">
    <source>
        <dbReference type="Proteomes" id="UP000290527"/>
    </source>
</evidence>
<organism evidence="2 3">
    <name type="scientific">Methanofervidicoccus abyssi</name>
    <dbReference type="NCBI Taxonomy" id="2082189"/>
    <lineage>
        <taxon>Archaea</taxon>
        <taxon>Methanobacteriati</taxon>
        <taxon>Methanobacteriota</taxon>
        <taxon>Methanomada group</taxon>
        <taxon>Methanococci</taxon>
        <taxon>Methanococcales</taxon>
        <taxon>Methanofervidicoccus</taxon>
    </lineage>
</organism>
<dbReference type="Proteomes" id="UP000290527">
    <property type="component" value="Unassembled WGS sequence"/>
</dbReference>